<gene>
    <name evidence="1" type="primary">g1526</name>
    <name evidence="1" type="ORF">VP750_LOCUS1305</name>
</gene>
<evidence type="ECO:0000313" key="2">
    <source>
        <dbReference type="Proteomes" id="UP001497392"/>
    </source>
</evidence>
<organism evidence="1 2">
    <name type="scientific">Coccomyxa viridis</name>
    <dbReference type="NCBI Taxonomy" id="1274662"/>
    <lineage>
        <taxon>Eukaryota</taxon>
        <taxon>Viridiplantae</taxon>
        <taxon>Chlorophyta</taxon>
        <taxon>core chlorophytes</taxon>
        <taxon>Trebouxiophyceae</taxon>
        <taxon>Trebouxiophyceae incertae sedis</taxon>
        <taxon>Coccomyxaceae</taxon>
        <taxon>Coccomyxa</taxon>
    </lineage>
</organism>
<accession>A0ABP1FI96</accession>
<name>A0ABP1FI96_9CHLO</name>
<reference evidence="1 2" key="1">
    <citation type="submission" date="2024-06" db="EMBL/GenBank/DDBJ databases">
        <authorList>
            <person name="Kraege A."/>
            <person name="Thomma B."/>
        </authorList>
    </citation>
    <scope>NUCLEOTIDE SEQUENCE [LARGE SCALE GENOMIC DNA]</scope>
</reference>
<protein>
    <submittedName>
        <fullName evidence="1">G1526 protein</fullName>
    </submittedName>
</protein>
<sequence length="76" mass="8484">MSNSVQVAGGSWCNLYVCQIHLRVEQACHEGPYLLRNHKHSTRFQLHQGAFDAKPPTNPFGEVHQVAGNTLQLLDS</sequence>
<evidence type="ECO:0000313" key="1">
    <source>
        <dbReference type="EMBL" id="CAL5219646.1"/>
    </source>
</evidence>
<comment type="caution">
    <text evidence="1">The sequence shown here is derived from an EMBL/GenBank/DDBJ whole genome shotgun (WGS) entry which is preliminary data.</text>
</comment>
<dbReference type="EMBL" id="CAXHTA020000002">
    <property type="protein sequence ID" value="CAL5219646.1"/>
    <property type="molecule type" value="Genomic_DNA"/>
</dbReference>
<keyword evidence="2" id="KW-1185">Reference proteome</keyword>
<proteinExistence type="predicted"/>
<dbReference type="Proteomes" id="UP001497392">
    <property type="component" value="Unassembled WGS sequence"/>
</dbReference>